<protein>
    <submittedName>
        <fullName evidence="1">Uncharacterized protein</fullName>
    </submittedName>
</protein>
<evidence type="ECO:0000313" key="1">
    <source>
        <dbReference type="EMBL" id="QJA51971.1"/>
    </source>
</evidence>
<dbReference type="AlphaFoldDB" id="A0A6H1ZX23"/>
<reference evidence="1" key="1">
    <citation type="submission" date="2020-03" db="EMBL/GenBank/DDBJ databases">
        <title>The deep terrestrial virosphere.</title>
        <authorList>
            <person name="Holmfeldt K."/>
            <person name="Nilsson E."/>
            <person name="Simone D."/>
            <person name="Lopez-Fernandez M."/>
            <person name="Wu X."/>
            <person name="de Brujin I."/>
            <person name="Lundin D."/>
            <person name="Andersson A."/>
            <person name="Bertilsson S."/>
            <person name="Dopson M."/>
        </authorList>
    </citation>
    <scope>NUCLEOTIDE SEQUENCE</scope>
    <source>
        <strain evidence="2">MM415A00587</strain>
        <strain evidence="1">TM448A02407</strain>
    </source>
</reference>
<dbReference type="EMBL" id="MT144302">
    <property type="protein sequence ID" value="QJA51971.1"/>
    <property type="molecule type" value="Genomic_DNA"/>
</dbReference>
<proteinExistence type="predicted"/>
<accession>A0A6H1ZX23</accession>
<gene>
    <name evidence="2" type="ORF">MM415A00587_0007</name>
    <name evidence="1" type="ORF">TM448A02407_0007</name>
</gene>
<name>A0A6H1ZX23_9ZZZZ</name>
<organism evidence="1">
    <name type="scientific">viral metagenome</name>
    <dbReference type="NCBI Taxonomy" id="1070528"/>
    <lineage>
        <taxon>unclassified sequences</taxon>
        <taxon>metagenomes</taxon>
        <taxon>organismal metagenomes</taxon>
    </lineage>
</organism>
<sequence>MRHVGLRSDAKDIASQEQLFVRDSTTLAASGTSVDFNGLPSSPHEFTLTFHGVSLSGASQIVVLLGTSSSFENTGYNCHSSRTGGSSAATQAYTIGIVFANTGASDVFGGVLKITRQSGNTYAFEGSLGCTGYIVDTSGSKALSGVLTRIRVTAFNGTDSYDGGTLGLAREGLL</sequence>
<evidence type="ECO:0000313" key="2">
    <source>
        <dbReference type="EMBL" id="QJA81089.1"/>
    </source>
</evidence>
<dbReference type="EMBL" id="MT142447">
    <property type="protein sequence ID" value="QJA81089.1"/>
    <property type="molecule type" value="Genomic_DNA"/>
</dbReference>